<dbReference type="AlphaFoldDB" id="A0AAN9R579"/>
<organism evidence="1 2">
    <name type="scientific">Canavalia gladiata</name>
    <name type="common">Sword bean</name>
    <name type="synonym">Dolichos gladiatus</name>
    <dbReference type="NCBI Taxonomy" id="3824"/>
    <lineage>
        <taxon>Eukaryota</taxon>
        <taxon>Viridiplantae</taxon>
        <taxon>Streptophyta</taxon>
        <taxon>Embryophyta</taxon>
        <taxon>Tracheophyta</taxon>
        <taxon>Spermatophyta</taxon>
        <taxon>Magnoliopsida</taxon>
        <taxon>eudicotyledons</taxon>
        <taxon>Gunneridae</taxon>
        <taxon>Pentapetalae</taxon>
        <taxon>rosids</taxon>
        <taxon>fabids</taxon>
        <taxon>Fabales</taxon>
        <taxon>Fabaceae</taxon>
        <taxon>Papilionoideae</taxon>
        <taxon>50 kb inversion clade</taxon>
        <taxon>NPAAA clade</taxon>
        <taxon>indigoferoid/millettioid clade</taxon>
        <taxon>Phaseoleae</taxon>
        <taxon>Canavalia</taxon>
    </lineage>
</organism>
<dbReference type="Proteomes" id="UP001367508">
    <property type="component" value="Unassembled WGS sequence"/>
</dbReference>
<sequence length="85" mass="10060">MFSSCPSFKYRYSKVEERSWIIVCRFLLMWSRNADFIQIQEGNETCWFGKRNQKWKKNGSSCKDLNCTFWSLVSSLSIGINSEQV</sequence>
<evidence type="ECO:0000313" key="2">
    <source>
        <dbReference type="Proteomes" id="UP001367508"/>
    </source>
</evidence>
<name>A0AAN9R579_CANGL</name>
<reference evidence="1 2" key="1">
    <citation type="submission" date="2024-01" db="EMBL/GenBank/DDBJ databases">
        <title>The genomes of 5 underutilized Papilionoideae crops provide insights into root nodulation and disease resistanc.</title>
        <authorList>
            <person name="Jiang F."/>
        </authorList>
    </citation>
    <scope>NUCLEOTIDE SEQUENCE [LARGE SCALE GENOMIC DNA]</scope>
    <source>
        <strain evidence="1">LVBAO_FW01</strain>
        <tissue evidence="1">Leaves</tissue>
    </source>
</reference>
<protein>
    <submittedName>
        <fullName evidence="1">Uncharacterized protein</fullName>
    </submittedName>
</protein>
<comment type="caution">
    <text evidence="1">The sequence shown here is derived from an EMBL/GenBank/DDBJ whole genome shotgun (WGS) entry which is preliminary data.</text>
</comment>
<keyword evidence="2" id="KW-1185">Reference proteome</keyword>
<gene>
    <name evidence="1" type="ORF">VNO77_01712</name>
</gene>
<accession>A0AAN9R579</accession>
<dbReference type="EMBL" id="JAYMYQ010000001">
    <property type="protein sequence ID" value="KAK7359747.1"/>
    <property type="molecule type" value="Genomic_DNA"/>
</dbReference>
<evidence type="ECO:0000313" key="1">
    <source>
        <dbReference type="EMBL" id="KAK7359747.1"/>
    </source>
</evidence>
<proteinExistence type="predicted"/>